<feature type="domain" description="CTLH" evidence="3">
    <location>
        <begin position="260"/>
        <end position="316"/>
    </location>
</feature>
<protein>
    <recommendedName>
        <fullName evidence="6">Ran-binding protein 10</fullName>
    </recommendedName>
</protein>
<dbReference type="InterPro" id="IPR006594">
    <property type="entry name" value="LisH"/>
</dbReference>
<evidence type="ECO:0000259" key="2">
    <source>
        <dbReference type="PROSITE" id="PS50188"/>
    </source>
</evidence>
<dbReference type="Proteomes" id="UP001190700">
    <property type="component" value="Unassembled WGS sequence"/>
</dbReference>
<evidence type="ECO:0000259" key="3">
    <source>
        <dbReference type="PROSITE" id="PS50897"/>
    </source>
</evidence>
<dbReference type="AlphaFoldDB" id="A0AAE0F7L1"/>
<dbReference type="InterPro" id="IPR024964">
    <property type="entry name" value="CTLH/CRA"/>
</dbReference>
<sequence>MSETWPWEVTEDKQEEPEPVPYELNTTKCGNFLFVGKDKLSVTYNNSVTTSGAHNNDVGAIQANNPVPNSRWIYYFEVEIKDKGADGKIAIGFSDADFKLSRQPGWEKNSYGYHGDDGKRYHASGQGLAYAETYTTGDVVGAGIRLGSQEMFFTKNGRLFPTAFRDVRLPLYPTIAVHSKNECVEVNFGAKPFVFDLEAVVAKERQAQQDAVESFQLPPGLVHRVVQQYLQHYGYSGTLAALEASSSPAPGSEQGNPRDFLQKRSEIRELILAGNIDGAMEELASAFPEVLQDTSLMFHLHCQKLIELVKLHSFQEAIEYARTHLGPYQGQDTLHDTTLQEVMAVLAYAEPAETPAVSHMMGLGQREAVADAINAALLKLVAPDASTQAPMMVLLKHLGLTQQELREATGSQGEVYDLQRALTI</sequence>
<evidence type="ECO:0000256" key="1">
    <source>
        <dbReference type="SAM" id="MobiDB-lite"/>
    </source>
</evidence>
<evidence type="ECO:0000313" key="4">
    <source>
        <dbReference type="EMBL" id="KAK3254437.1"/>
    </source>
</evidence>
<dbReference type="InterPro" id="IPR001870">
    <property type="entry name" value="B30.2/SPRY"/>
</dbReference>
<feature type="region of interest" description="Disordered" evidence="1">
    <location>
        <begin position="1"/>
        <end position="20"/>
    </location>
</feature>
<keyword evidence="5" id="KW-1185">Reference proteome</keyword>
<accession>A0AAE0F7L1</accession>
<dbReference type="PROSITE" id="PS50896">
    <property type="entry name" value="LISH"/>
    <property type="match status" value="1"/>
</dbReference>
<dbReference type="InterPro" id="IPR043136">
    <property type="entry name" value="B30.2/SPRY_sf"/>
</dbReference>
<dbReference type="InterPro" id="IPR050618">
    <property type="entry name" value="Ubq-SigPath_Reg"/>
</dbReference>
<dbReference type="PANTHER" id="PTHR12864">
    <property type="entry name" value="RAN BINDING PROTEIN 9-RELATED"/>
    <property type="match status" value="1"/>
</dbReference>
<organism evidence="4 5">
    <name type="scientific">Cymbomonas tetramitiformis</name>
    <dbReference type="NCBI Taxonomy" id="36881"/>
    <lineage>
        <taxon>Eukaryota</taxon>
        <taxon>Viridiplantae</taxon>
        <taxon>Chlorophyta</taxon>
        <taxon>Pyramimonadophyceae</taxon>
        <taxon>Pyramimonadales</taxon>
        <taxon>Pyramimonadaceae</taxon>
        <taxon>Cymbomonas</taxon>
    </lineage>
</organism>
<comment type="caution">
    <text evidence="4">The sequence shown here is derived from an EMBL/GenBank/DDBJ whole genome shotgun (WGS) entry which is preliminary data.</text>
</comment>
<dbReference type="SUPFAM" id="SSF49899">
    <property type="entry name" value="Concanavalin A-like lectins/glucanases"/>
    <property type="match status" value="1"/>
</dbReference>
<dbReference type="InterPro" id="IPR013144">
    <property type="entry name" value="CRA_dom"/>
</dbReference>
<name>A0AAE0F7L1_9CHLO</name>
<dbReference type="Gene3D" id="2.60.120.920">
    <property type="match status" value="1"/>
</dbReference>
<dbReference type="Pfam" id="PF10607">
    <property type="entry name" value="CTLH"/>
    <property type="match status" value="1"/>
</dbReference>
<dbReference type="PROSITE" id="PS50188">
    <property type="entry name" value="B302_SPRY"/>
    <property type="match status" value="1"/>
</dbReference>
<dbReference type="SMART" id="SM00757">
    <property type="entry name" value="CRA"/>
    <property type="match status" value="1"/>
</dbReference>
<reference evidence="4 5" key="1">
    <citation type="journal article" date="2015" name="Genome Biol. Evol.">
        <title>Comparative Genomics of a Bacterivorous Green Alga Reveals Evolutionary Causalities and Consequences of Phago-Mixotrophic Mode of Nutrition.</title>
        <authorList>
            <person name="Burns J.A."/>
            <person name="Paasch A."/>
            <person name="Narechania A."/>
            <person name="Kim E."/>
        </authorList>
    </citation>
    <scope>NUCLEOTIDE SEQUENCE [LARGE SCALE GENOMIC DNA]</scope>
    <source>
        <strain evidence="4 5">PLY_AMNH</strain>
    </source>
</reference>
<dbReference type="EMBL" id="LGRX02023585">
    <property type="protein sequence ID" value="KAK3254437.1"/>
    <property type="molecule type" value="Genomic_DNA"/>
</dbReference>
<proteinExistence type="predicted"/>
<dbReference type="SMART" id="SM00668">
    <property type="entry name" value="CTLH"/>
    <property type="match status" value="1"/>
</dbReference>
<gene>
    <name evidence="4" type="ORF">CYMTET_36345</name>
</gene>
<dbReference type="InterPro" id="IPR013320">
    <property type="entry name" value="ConA-like_dom_sf"/>
</dbReference>
<dbReference type="SMART" id="SM00449">
    <property type="entry name" value="SPRY"/>
    <property type="match status" value="1"/>
</dbReference>
<dbReference type="InterPro" id="IPR003877">
    <property type="entry name" value="SPRY_dom"/>
</dbReference>
<dbReference type="PROSITE" id="PS50897">
    <property type="entry name" value="CTLH"/>
    <property type="match status" value="1"/>
</dbReference>
<feature type="domain" description="B30.2/SPRY" evidence="2">
    <location>
        <begin position="2"/>
        <end position="193"/>
    </location>
</feature>
<dbReference type="InterPro" id="IPR006595">
    <property type="entry name" value="CTLH_C"/>
</dbReference>
<evidence type="ECO:0008006" key="6">
    <source>
        <dbReference type="Google" id="ProtNLM"/>
    </source>
</evidence>
<evidence type="ECO:0000313" key="5">
    <source>
        <dbReference type="Proteomes" id="UP001190700"/>
    </source>
</evidence>
<dbReference type="Pfam" id="PF00622">
    <property type="entry name" value="SPRY"/>
    <property type="match status" value="1"/>
</dbReference>